<comment type="catalytic activity">
    <reaction evidence="7 8">
        <text>citrate = D-threo-isocitrate</text>
        <dbReference type="Rhea" id="RHEA:10336"/>
        <dbReference type="ChEBI" id="CHEBI:15562"/>
        <dbReference type="ChEBI" id="CHEBI:16947"/>
        <dbReference type="EC" id="4.2.1.3"/>
    </reaction>
</comment>
<evidence type="ECO:0000256" key="2">
    <source>
        <dbReference type="ARBA" id="ARBA00004717"/>
    </source>
</evidence>
<dbReference type="NCBIfam" id="NF006757">
    <property type="entry name" value="PRK09277.1"/>
    <property type="match status" value="1"/>
</dbReference>
<dbReference type="InterPro" id="IPR000573">
    <property type="entry name" value="AconitaseA/IPMdHydase_ssu_swvl"/>
</dbReference>
<organism evidence="11 12">
    <name type="scientific">Rarispira pelagica</name>
    <dbReference type="NCBI Taxonomy" id="3141764"/>
    <lineage>
        <taxon>Bacteria</taxon>
        <taxon>Pseudomonadati</taxon>
        <taxon>Spirochaetota</taxon>
        <taxon>Spirochaetia</taxon>
        <taxon>Winmispirales</taxon>
        <taxon>Winmispiraceae</taxon>
        <taxon>Rarispira</taxon>
    </lineage>
</organism>
<accession>A0ABU9U9V7</accession>
<dbReference type="SUPFAM" id="SSF52016">
    <property type="entry name" value="LeuD/IlvD-like"/>
    <property type="match status" value="1"/>
</dbReference>
<keyword evidence="4" id="KW-0479">Metal-binding</keyword>
<comment type="similarity">
    <text evidence="3 8">Belongs to the aconitase/IPM isomerase family.</text>
</comment>
<evidence type="ECO:0000256" key="7">
    <source>
        <dbReference type="ARBA" id="ARBA00023501"/>
    </source>
</evidence>
<evidence type="ECO:0000313" key="12">
    <source>
        <dbReference type="Proteomes" id="UP001466331"/>
    </source>
</evidence>
<dbReference type="InterPro" id="IPR018136">
    <property type="entry name" value="Aconitase_4Fe-4S_BS"/>
</dbReference>
<dbReference type="InterPro" id="IPR044137">
    <property type="entry name" value="AcnA_IRP_Swivel"/>
</dbReference>
<dbReference type="NCBIfam" id="TIGR01341">
    <property type="entry name" value="aconitase_1"/>
    <property type="match status" value="1"/>
</dbReference>
<dbReference type="NCBIfam" id="NF009520">
    <property type="entry name" value="PRK12881.1"/>
    <property type="match status" value="1"/>
</dbReference>
<dbReference type="PROSITE" id="PS01244">
    <property type="entry name" value="ACONITASE_2"/>
    <property type="match status" value="1"/>
</dbReference>
<reference evidence="11 12" key="1">
    <citation type="submission" date="2024-03" db="EMBL/GenBank/DDBJ databases">
        <title>Ignisphaera cupida sp. nov., a hyperthermophilic hydrolytic archaeon from a hot spring of Kamchatka, and proposal of Ignisphaeraceae fam. nov.</title>
        <authorList>
            <person name="Podosokorskaya O.A."/>
            <person name="Elcheninov A.G."/>
            <person name="Maltseva A.I."/>
            <person name="Zayulina K.S."/>
            <person name="Novikov A."/>
            <person name="Merkel A.Y."/>
        </authorList>
    </citation>
    <scope>NUCLEOTIDE SEQUENCE [LARGE SCALE GENOMIC DNA]</scope>
    <source>
        <strain evidence="11 12">38H-sp</strain>
    </source>
</reference>
<evidence type="ECO:0000259" key="9">
    <source>
        <dbReference type="Pfam" id="PF00330"/>
    </source>
</evidence>
<keyword evidence="12" id="KW-1185">Reference proteome</keyword>
<keyword evidence="6 8" id="KW-0411">Iron-sulfur</keyword>
<dbReference type="GO" id="GO:0003994">
    <property type="term" value="F:aconitate hydratase activity"/>
    <property type="evidence" value="ECO:0007669"/>
    <property type="project" value="UniProtKB-EC"/>
</dbReference>
<dbReference type="CDD" id="cd01586">
    <property type="entry name" value="AcnA_IRP"/>
    <property type="match status" value="1"/>
</dbReference>
<dbReference type="Proteomes" id="UP001466331">
    <property type="component" value="Unassembled WGS sequence"/>
</dbReference>
<keyword evidence="8" id="KW-0004">4Fe-4S</keyword>
<feature type="domain" description="Aconitase/3-isopropylmalate dehydratase large subunit alpha/beta/alpha" evidence="9">
    <location>
        <begin position="65"/>
        <end position="546"/>
    </location>
</feature>
<dbReference type="PRINTS" id="PR00415">
    <property type="entry name" value="ACONITASE"/>
</dbReference>
<feature type="domain" description="Aconitase A/isopropylmalate dehydratase small subunit swivel" evidence="10">
    <location>
        <begin position="672"/>
        <end position="799"/>
    </location>
</feature>
<dbReference type="Gene3D" id="3.30.499.10">
    <property type="entry name" value="Aconitase, domain 3"/>
    <property type="match status" value="2"/>
</dbReference>
<name>A0ABU9U9V7_9SPIR</name>
<dbReference type="SUPFAM" id="SSF53732">
    <property type="entry name" value="Aconitase iron-sulfur domain"/>
    <property type="match status" value="1"/>
</dbReference>
<evidence type="ECO:0000256" key="5">
    <source>
        <dbReference type="ARBA" id="ARBA00023004"/>
    </source>
</evidence>
<keyword evidence="8 11" id="KW-0456">Lyase</keyword>
<evidence type="ECO:0000256" key="1">
    <source>
        <dbReference type="ARBA" id="ARBA00001966"/>
    </source>
</evidence>
<dbReference type="PROSITE" id="PS00450">
    <property type="entry name" value="ACONITASE_1"/>
    <property type="match status" value="1"/>
</dbReference>
<dbReference type="RefSeq" id="WP_420068902.1">
    <property type="nucleotide sequence ID" value="NZ_JBCHKQ010000001.1"/>
</dbReference>
<dbReference type="Pfam" id="PF00694">
    <property type="entry name" value="Aconitase_C"/>
    <property type="match status" value="1"/>
</dbReference>
<dbReference type="InterPro" id="IPR036008">
    <property type="entry name" value="Aconitase_4Fe-4S_dom"/>
</dbReference>
<dbReference type="InterPro" id="IPR015928">
    <property type="entry name" value="Aconitase/3IPM_dehydase_swvl"/>
</dbReference>
<dbReference type="InterPro" id="IPR001030">
    <property type="entry name" value="Acoase/IPM_deHydtase_lsu_aba"/>
</dbReference>
<dbReference type="Gene3D" id="6.10.190.10">
    <property type="match status" value="1"/>
</dbReference>
<gene>
    <name evidence="11" type="primary">acnA</name>
    <name evidence="11" type="ORF">WKV44_02740</name>
</gene>
<dbReference type="Pfam" id="PF00330">
    <property type="entry name" value="Aconitase"/>
    <property type="match status" value="1"/>
</dbReference>
<dbReference type="EMBL" id="JBCHKQ010000001">
    <property type="protein sequence ID" value="MEM5947453.1"/>
    <property type="molecule type" value="Genomic_DNA"/>
</dbReference>
<dbReference type="InterPro" id="IPR006249">
    <property type="entry name" value="Aconitase/IRP2"/>
</dbReference>
<dbReference type="Gene3D" id="3.20.19.10">
    <property type="entry name" value="Aconitase, domain 4"/>
    <property type="match status" value="1"/>
</dbReference>
<evidence type="ECO:0000256" key="4">
    <source>
        <dbReference type="ARBA" id="ARBA00022723"/>
    </source>
</evidence>
<keyword evidence="5 8" id="KW-0408">Iron</keyword>
<proteinExistence type="inferred from homology"/>
<comment type="caution">
    <text evidence="11">The sequence shown here is derived from an EMBL/GenBank/DDBJ whole genome shotgun (WGS) entry which is preliminary data.</text>
</comment>
<evidence type="ECO:0000256" key="6">
    <source>
        <dbReference type="ARBA" id="ARBA00023014"/>
    </source>
</evidence>
<comment type="function">
    <text evidence="8">Catalyzes the isomerization of citrate to isocitrate via cis-aconitate.</text>
</comment>
<dbReference type="CDD" id="cd01580">
    <property type="entry name" value="AcnA_IRP_Swivel"/>
    <property type="match status" value="1"/>
</dbReference>
<evidence type="ECO:0000259" key="10">
    <source>
        <dbReference type="Pfam" id="PF00694"/>
    </source>
</evidence>
<evidence type="ECO:0000256" key="8">
    <source>
        <dbReference type="RuleBase" id="RU361275"/>
    </source>
</evidence>
<evidence type="ECO:0000313" key="11">
    <source>
        <dbReference type="EMBL" id="MEM5947453.1"/>
    </source>
</evidence>
<comment type="cofactor">
    <cofactor evidence="1">
        <name>[4Fe-4S] cluster</name>
        <dbReference type="ChEBI" id="CHEBI:49883"/>
    </cofactor>
</comment>
<sequence length="870" mass="94712">MSFRECSFDGRSVFVFEPSSVDVKGGFSSLPYSIRVLLENVARAVFFSRPGACGLEHFSDWHANTGRELSYFPSRVLMQDFTGVPAVVDLAAMRDAVAAAGGNVRRVNPGIPVDLVIDHSVQIDFWAASDALEKNVAKEYERNTERYKLLKWAGQSLDKFRTVPPNSGICHQINAEYLAQVVREDVVDGRTVVFPDSLVGTDSHTTMINGLGVMGWGVGGIEAEAVMLGEAYIMPLPEVIGVRLTGRLRDGVTATDAVLTLTELLRKKGVVGKFVEYFGPGVKALSLPDRITIANMSPEYGATMGFFPVDEVTTEFLRFTGREKEADRAEWYLKKTGMWFDPSCQPVYSDVLELDLATVEPSLAGPSRPQDRLTPSSLPRRIEKGLQELAIKDDSREVELNGSPVRVPQGAVAIASITSCTNTSNPTVLLGAGLLAKKAVEHGLSVPVWVKTSLAPGSRVVTDYLERAGVMPYLEKLGFGVVAYGCATCIGNSGPLPAAMEKAADQGLILGSVGSGNRNFEARIHQKVRFNILASPIYVVAYALAGSLLKDLEKEPLGRGKDGKEIYLADILPSAEEIAELEKQAVISADYKKTYANIFAGDKRWQELSGGEGLCYNWDESSTYIQNPPFYKLKGLPAQIKDARILGFFYDSVTTDHISPAGAIPPDYPAGKYLQEKGVKPADFNSYGSRRGNHQVMMRGTFANIRLKNRLTPDAPGGYTMLLPEGKQVFTYDAAMEYAKRGTDLVIIAGKEYGTGSSRDWAAKGTRLLGVRAVLAESFERIHRSNLVGMGVLPLCFKDGQNADTLGLSGHETITIEDLDKLKPYGECTVTATLDGRTTSFTMDVMVFSGIELEYLRAGGILPYVAKKLS</sequence>
<evidence type="ECO:0000256" key="3">
    <source>
        <dbReference type="ARBA" id="ARBA00007185"/>
    </source>
</evidence>
<dbReference type="EC" id="4.2.1.3" evidence="8"/>
<dbReference type="InterPro" id="IPR015931">
    <property type="entry name" value="Acnase/IPM_dHydase_lsu_aba_1/3"/>
</dbReference>
<dbReference type="PANTHER" id="PTHR11670">
    <property type="entry name" value="ACONITASE/IRON-RESPONSIVE ELEMENT FAMILY MEMBER"/>
    <property type="match status" value="1"/>
</dbReference>
<comment type="pathway">
    <text evidence="2">Carbohydrate metabolism; tricarboxylic acid cycle; isocitrate from oxaloacetate: step 2/2.</text>
</comment>
<protein>
    <recommendedName>
        <fullName evidence="8">Aconitate hydratase</fullName>
        <shortName evidence="8">Aconitase</shortName>
        <ecNumber evidence="8">4.2.1.3</ecNumber>
    </recommendedName>
</protein>